<organism evidence="1 3">
    <name type="scientific">Enterococcus gilvus ATCC BAA-350</name>
    <dbReference type="NCBI Taxonomy" id="1158614"/>
    <lineage>
        <taxon>Bacteria</taxon>
        <taxon>Bacillati</taxon>
        <taxon>Bacillota</taxon>
        <taxon>Bacilli</taxon>
        <taxon>Lactobacillales</taxon>
        <taxon>Enterococcaceae</taxon>
        <taxon>Enterococcus</taxon>
    </lineage>
</organism>
<dbReference type="AlphaFoldDB" id="R2XWI0"/>
<dbReference type="EMBL" id="AJDQ01000002">
    <property type="protein sequence ID" value="EOI58893.1"/>
    <property type="molecule type" value="Genomic_DNA"/>
</dbReference>
<dbReference type="Proteomes" id="UP000014160">
    <property type="component" value="Unassembled WGS sequence"/>
</dbReference>
<gene>
    <name evidence="2" type="ORF">I592_03368</name>
    <name evidence="1" type="ORF">UKC_00079</name>
</gene>
<proteinExistence type="predicted"/>
<comment type="caution">
    <text evidence="1">The sequence shown here is derived from an EMBL/GenBank/DDBJ whole genome shotgun (WGS) entry which is preliminary data.</text>
</comment>
<accession>R2XWI0</accession>
<evidence type="ECO:0000313" key="1">
    <source>
        <dbReference type="EMBL" id="EOI58893.1"/>
    </source>
</evidence>
<reference evidence="1 3" key="1">
    <citation type="submission" date="2013-02" db="EMBL/GenBank/DDBJ databases">
        <title>The Genome Sequence of Enterococcus gilvus ATCC BAA-350.</title>
        <authorList>
            <consortium name="The Broad Institute Genome Sequencing Platform"/>
            <consortium name="The Broad Institute Genome Sequencing Center for Infectious Disease"/>
            <person name="Earl A.M."/>
            <person name="Gilmore M.S."/>
            <person name="Lebreton F."/>
            <person name="Walker B."/>
            <person name="Young S.K."/>
            <person name="Zeng Q."/>
            <person name="Gargeya S."/>
            <person name="Fitzgerald M."/>
            <person name="Haas B."/>
            <person name="Abouelleil A."/>
            <person name="Alvarado L."/>
            <person name="Arachchi H.M."/>
            <person name="Berlin A.M."/>
            <person name="Chapman S.B."/>
            <person name="Dewar J."/>
            <person name="Goldberg J."/>
            <person name="Griggs A."/>
            <person name="Gujja S."/>
            <person name="Hansen M."/>
            <person name="Howarth C."/>
            <person name="Imamovic A."/>
            <person name="Larimer J."/>
            <person name="McCowan C."/>
            <person name="Murphy C."/>
            <person name="Neiman D."/>
            <person name="Pearson M."/>
            <person name="Priest M."/>
            <person name="Roberts A."/>
            <person name="Saif S."/>
            <person name="Shea T."/>
            <person name="Sisk P."/>
            <person name="Sykes S."/>
            <person name="Wortman J."/>
            <person name="Nusbaum C."/>
            <person name="Birren B."/>
        </authorList>
    </citation>
    <scope>NUCLEOTIDE SEQUENCE [LARGE SCALE GENOMIC DNA]</scope>
    <source>
        <strain evidence="1 3">ATCC BAA-350</strain>
    </source>
</reference>
<evidence type="ECO:0000313" key="3">
    <source>
        <dbReference type="Proteomes" id="UP000013750"/>
    </source>
</evidence>
<sequence>MSQINNNFFLDDYKLFVADNFPNSSIIKEFNNPTFFETYKLIQKIIFHTDLCIDVAQTQGDQNFLKEIRNSYFELLYILPLHDDFISSSVFRGLAESVIRFIVYHEKKDTLEYSSVKGFSYTTLKEYYTDPENVNLYKIQTDIQVYFNLFKVKSQIIHDPLANIGSFFYLNNFIESNSHQYFRDLSKQLKLLWKFHRKTMGPLIGINYNQISLGNKSKIQRLFTPSEIDDIYIT</sequence>
<dbReference type="PATRIC" id="fig|1158614.3.peg.63"/>
<dbReference type="RefSeq" id="WP_010778530.1">
    <property type="nucleotide sequence ID" value="NZ_ASWH01000002.1"/>
</dbReference>
<dbReference type="Proteomes" id="UP000013750">
    <property type="component" value="Unassembled WGS sequence"/>
</dbReference>
<name>R2XWI0_9ENTE</name>
<protein>
    <submittedName>
        <fullName evidence="1">Uncharacterized protein</fullName>
    </submittedName>
</protein>
<evidence type="ECO:0000313" key="2">
    <source>
        <dbReference type="EMBL" id="EOW79230.1"/>
    </source>
</evidence>
<dbReference type="HOGENOM" id="CLU_1183573_0_0_9"/>
<evidence type="ECO:0000313" key="4">
    <source>
        <dbReference type="Proteomes" id="UP000014160"/>
    </source>
</evidence>
<reference evidence="2 4" key="2">
    <citation type="submission" date="2013-03" db="EMBL/GenBank/DDBJ databases">
        <title>The Genome Sequence of Enterococcus gilvus ATCC BAA-350 (PacBio/Illumina hybrid assembly).</title>
        <authorList>
            <consortium name="The Broad Institute Genomics Platform"/>
            <consortium name="The Broad Institute Genome Sequencing Center for Infectious Disease"/>
            <person name="Earl A."/>
            <person name="Russ C."/>
            <person name="Gilmore M."/>
            <person name="Surin D."/>
            <person name="Walker B."/>
            <person name="Young S."/>
            <person name="Zeng Q."/>
            <person name="Gargeya S."/>
            <person name="Fitzgerald M."/>
            <person name="Haas B."/>
            <person name="Abouelleil A."/>
            <person name="Allen A.W."/>
            <person name="Alvarado L."/>
            <person name="Arachchi H.M."/>
            <person name="Berlin A.M."/>
            <person name="Chapman S.B."/>
            <person name="Gainer-Dewar J."/>
            <person name="Goldberg J."/>
            <person name="Griggs A."/>
            <person name="Gujja S."/>
            <person name="Hansen M."/>
            <person name="Howarth C."/>
            <person name="Imamovic A."/>
            <person name="Ireland A."/>
            <person name="Larimer J."/>
            <person name="McCowan C."/>
            <person name="Murphy C."/>
            <person name="Pearson M."/>
            <person name="Poon T.W."/>
            <person name="Priest M."/>
            <person name="Roberts A."/>
            <person name="Saif S."/>
            <person name="Shea T."/>
            <person name="Sisk P."/>
            <person name="Sykes S."/>
            <person name="Wortman J."/>
            <person name="Nusbaum C."/>
            <person name="Birren B."/>
        </authorList>
    </citation>
    <scope>NUCLEOTIDE SEQUENCE [LARGE SCALE GENOMIC DNA]</scope>
    <source>
        <strain evidence="2 4">ATCC BAA-350</strain>
    </source>
</reference>
<keyword evidence="4" id="KW-1185">Reference proteome</keyword>
<dbReference type="EMBL" id="ASWH01000002">
    <property type="protein sequence ID" value="EOW79230.1"/>
    <property type="molecule type" value="Genomic_DNA"/>
</dbReference>